<comment type="caution">
    <text evidence="2">The sequence shown here is derived from an EMBL/GenBank/DDBJ whole genome shotgun (WGS) entry which is preliminary data.</text>
</comment>
<organism evidence="2 3">
    <name type="scientific">Feifania hominis</name>
    <dbReference type="NCBI Taxonomy" id="2763660"/>
    <lineage>
        <taxon>Bacteria</taxon>
        <taxon>Bacillati</taxon>
        <taxon>Bacillota</taxon>
        <taxon>Clostridia</taxon>
        <taxon>Eubacteriales</taxon>
        <taxon>Feifaniaceae</taxon>
        <taxon>Feifania</taxon>
    </lineage>
</organism>
<name>A0A926HU53_9FIRM</name>
<dbReference type="RefSeq" id="WP_249300396.1">
    <property type="nucleotide sequence ID" value="NZ_JACRSP010000003.1"/>
</dbReference>
<proteinExistence type="predicted"/>
<protein>
    <recommendedName>
        <fullName evidence="4">Lipoprotein</fullName>
    </recommendedName>
</protein>
<keyword evidence="1" id="KW-0732">Signal</keyword>
<keyword evidence="3" id="KW-1185">Reference proteome</keyword>
<evidence type="ECO:0000313" key="2">
    <source>
        <dbReference type="EMBL" id="MBC8536554.1"/>
    </source>
</evidence>
<reference evidence="2" key="1">
    <citation type="submission" date="2020-08" db="EMBL/GenBank/DDBJ databases">
        <title>Genome public.</title>
        <authorList>
            <person name="Liu C."/>
            <person name="Sun Q."/>
        </authorList>
    </citation>
    <scope>NUCLEOTIDE SEQUENCE</scope>
    <source>
        <strain evidence="2">BX7</strain>
    </source>
</reference>
<dbReference type="Proteomes" id="UP000620366">
    <property type="component" value="Unassembled WGS sequence"/>
</dbReference>
<sequence>MRRNPARHGPCLLLTSVLALLWFAGCAATGGAPKLEEHLWTMTTIQDSSGAVVFCPGESADIHEGAEILSLTCEAADGSLHIAGESQTCTGVYRLTQSSPRDALYEITVGGEVYTAVTGMTTYADGSESPTFLINTPDYTLTFHAAQP</sequence>
<evidence type="ECO:0000313" key="3">
    <source>
        <dbReference type="Proteomes" id="UP000620366"/>
    </source>
</evidence>
<feature type="signal peptide" evidence="1">
    <location>
        <begin position="1"/>
        <end position="27"/>
    </location>
</feature>
<dbReference type="AlphaFoldDB" id="A0A926HU53"/>
<accession>A0A926HU53</accession>
<dbReference type="PROSITE" id="PS51257">
    <property type="entry name" value="PROKAR_LIPOPROTEIN"/>
    <property type="match status" value="1"/>
</dbReference>
<dbReference type="EMBL" id="JACRSP010000003">
    <property type="protein sequence ID" value="MBC8536554.1"/>
    <property type="molecule type" value="Genomic_DNA"/>
</dbReference>
<feature type="chain" id="PRO_5037710379" description="Lipoprotein" evidence="1">
    <location>
        <begin position="28"/>
        <end position="148"/>
    </location>
</feature>
<gene>
    <name evidence="2" type="ORF">H8695_07640</name>
</gene>
<evidence type="ECO:0000256" key="1">
    <source>
        <dbReference type="SAM" id="SignalP"/>
    </source>
</evidence>
<evidence type="ECO:0008006" key="4">
    <source>
        <dbReference type="Google" id="ProtNLM"/>
    </source>
</evidence>